<reference evidence="2" key="1">
    <citation type="submission" date="2021-12" db="EMBL/GenBank/DDBJ databases">
        <title>Alicyclobacillaceae gen. nov., sp. nov., isolated from chalcocite enrichment system.</title>
        <authorList>
            <person name="Jiang Z."/>
        </authorList>
    </citation>
    <scope>NUCLEOTIDE SEQUENCE</scope>
    <source>
        <strain evidence="2">MYW30-H2</strain>
    </source>
</reference>
<keyword evidence="1" id="KW-0812">Transmembrane</keyword>
<evidence type="ECO:0000313" key="3">
    <source>
        <dbReference type="Proteomes" id="UP000830167"/>
    </source>
</evidence>
<keyword evidence="1" id="KW-0472">Membrane</keyword>
<keyword evidence="1" id="KW-1133">Transmembrane helix</keyword>
<dbReference type="RefSeq" id="WP_347436412.1">
    <property type="nucleotide sequence ID" value="NZ_CP089291.1"/>
</dbReference>
<dbReference type="Proteomes" id="UP000830167">
    <property type="component" value="Chromosome"/>
</dbReference>
<evidence type="ECO:0000256" key="1">
    <source>
        <dbReference type="SAM" id="Phobius"/>
    </source>
</evidence>
<keyword evidence="3" id="KW-1185">Reference proteome</keyword>
<evidence type="ECO:0000313" key="2">
    <source>
        <dbReference type="EMBL" id="UOF89721.1"/>
    </source>
</evidence>
<accession>A0ABY4CKE9</accession>
<dbReference type="EMBL" id="CP089291">
    <property type="protein sequence ID" value="UOF89721.1"/>
    <property type="molecule type" value="Genomic_DNA"/>
</dbReference>
<sequence length="100" mass="11208">MLSLLILLCALYMTYKAARKSSLRFYMFKRILDDWITYAACLSFGGIVSLSLSMPFVLQALASGFASWQLALAPTGIAIGIGEWMYARLNQQMKMIALKK</sequence>
<gene>
    <name evidence="2" type="ORF">LSG31_17835</name>
</gene>
<proteinExistence type="predicted"/>
<feature type="transmembrane region" description="Helical" evidence="1">
    <location>
        <begin position="35"/>
        <end position="58"/>
    </location>
</feature>
<feature type="transmembrane region" description="Helical" evidence="1">
    <location>
        <begin position="70"/>
        <end position="87"/>
    </location>
</feature>
<organism evidence="2 3">
    <name type="scientific">Fodinisporobacter ferrooxydans</name>
    <dbReference type="NCBI Taxonomy" id="2901836"/>
    <lineage>
        <taxon>Bacteria</taxon>
        <taxon>Bacillati</taxon>
        <taxon>Bacillota</taxon>
        <taxon>Bacilli</taxon>
        <taxon>Bacillales</taxon>
        <taxon>Alicyclobacillaceae</taxon>
        <taxon>Fodinisporobacter</taxon>
    </lineage>
</organism>
<name>A0ABY4CKE9_9BACL</name>
<protein>
    <submittedName>
        <fullName evidence="2">Uncharacterized protein</fullName>
    </submittedName>
</protein>